<evidence type="ECO:0000256" key="1">
    <source>
        <dbReference type="SAM" id="MobiDB-lite"/>
    </source>
</evidence>
<feature type="region of interest" description="Disordered" evidence="1">
    <location>
        <begin position="67"/>
        <end position="93"/>
    </location>
</feature>
<proteinExistence type="predicted"/>
<protein>
    <submittedName>
        <fullName evidence="2">Uncharacterized protein</fullName>
    </submittedName>
</protein>
<keyword evidence="3" id="KW-1185">Reference proteome</keyword>
<gene>
    <name evidence="2" type="ORF">B0H16DRAFT_1325912</name>
</gene>
<feature type="region of interest" description="Disordered" evidence="1">
    <location>
        <begin position="15"/>
        <end position="39"/>
    </location>
</feature>
<dbReference type="Proteomes" id="UP001215598">
    <property type="component" value="Unassembled WGS sequence"/>
</dbReference>
<name>A0AAD7I8K5_9AGAR</name>
<feature type="compositionally biased region" description="Acidic residues" evidence="1">
    <location>
        <begin position="20"/>
        <end position="33"/>
    </location>
</feature>
<dbReference type="Pfam" id="PF18759">
    <property type="entry name" value="Plavaka"/>
    <property type="match status" value="1"/>
</dbReference>
<sequence>MRAKRLTWKLLQQLPPAPAEFEDVEPSEPDDDATPPPAVSDYVWESVKTVKNSFGLYREYPSIPTHDPDRNLSLADQSNIPAPAQNPSTLLPGARLSPASALTSITSPGFVHPFKNSTIFGFMNWMWSGFIMKSIAEVQRLIDFIVSDDFKKEDLIGFNLKAETAKFDRTLGGGVADALGNASGVTDGWKETEVEIEVPDGKKRGASEPLPVFSVPGLHFRNLTQTVKMVLQDRSARFFHYTPFKQFWQRSSDDPPQRIYNELYSSPAYIRAHEKVQRLPAELNCTLERVVAALMFWSDSTHLANFGTASLWPVYLFFGNQSKWVRGKPRAGACHHVAYMPKVRISAYHLTCH</sequence>
<evidence type="ECO:0000313" key="3">
    <source>
        <dbReference type="Proteomes" id="UP001215598"/>
    </source>
</evidence>
<dbReference type="EMBL" id="JARKIB010000116">
    <property type="protein sequence ID" value="KAJ7737500.1"/>
    <property type="molecule type" value="Genomic_DNA"/>
</dbReference>
<dbReference type="AlphaFoldDB" id="A0AAD7I8K5"/>
<organism evidence="2 3">
    <name type="scientific">Mycena metata</name>
    <dbReference type="NCBI Taxonomy" id="1033252"/>
    <lineage>
        <taxon>Eukaryota</taxon>
        <taxon>Fungi</taxon>
        <taxon>Dikarya</taxon>
        <taxon>Basidiomycota</taxon>
        <taxon>Agaricomycotina</taxon>
        <taxon>Agaricomycetes</taxon>
        <taxon>Agaricomycetidae</taxon>
        <taxon>Agaricales</taxon>
        <taxon>Marasmiineae</taxon>
        <taxon>Mycenaceae</taxon>
        <taxon>Mycena</taxon>
    </lineage>
</organism>
<feature type="compositionally biased region" description="Polar residues" evidence="1">
    <location>
        <begin position="74"/>
        <end position="89"/>
    </location>
</feature>
<reference evidence="2" key="1">
    <citation type="submission" date="2023-03" db="EMBL/GenBank/DDBJ databases">
        <title>Massive genome expansion in bonnet fungi (Mycena s.s.) driven by repeated elements and novel gene families across ecological guilds.</title>
        <authorList>
            <consortium name="Lawrence Berkeley National Laboratory"/>
            <person name="Harder C.B."/>
            <person name="Miyauchi S."/>
            <person name="Viragh M."/>
            <person name="Kuo A."/>
            <person name="Thoen E."/>
            <person name="Andreopoulos B."/>
            <person name="Lu D."/>
            <person name="Skrede I."/>
            <person name="Drula E."/>
            <person name="Henrissat B."/>
            <person name="Morin E."/>
            <person name="Kohler A."/>
            <person name="Barry K."/>
            <person name="LaButti K."/>
            <person name="Morin E."/>
            <person name="Salamov A."/>
            <person name="Lipzen A."/>
            <person name="Mereny Z."/>
            <person name="Hegedus B."/>
            <person name="Baldrian P."/>
            <person name="Stursova M."/>
            <person name="Weitz H."/>
            <person name="Taylor A."/>
            <person name="Grigoriev I.V."/>
            <person name="Nagy L.G."/>
            <person name="Martin F."/>
            <person name="Kauserud H."/>
        </authorList>
    </citation>
    <scope>NUCLEOTIDE SEQUENCE</scope>
    <source>
        <strain evidence="2">CBHHK182m</strain>
    </source>
</reference>
<dbReference type="InterPro" id="IPR041078">
    <property type="entry name" value="Plavaka"/>
</dbReference>
<comment type="caution">
    <text evidence="2">The sequence shown here is derived from an EMBL/GenBank/DDBJ whole genome shotgun (WGS) entry which is preliminary data.</text>
</comment>
<evidence type="ECO:0000313" key="2">
    <source>
        <dbReference type="EMBL" id="KAJ7737500.1"/>
    </source>
</evidence>
<accession>A0AAD7I8K5</accession>